<dbReference type="WBParaSite" id="nRc.2.0.1.t36442-RA">
    <property type="protein sequence ID" value="nRc.2.0.1.t36442-RA"/>
    <property type="gene ID" value="nRc.2.0.1.g36442"/>
</dbReference>
<sequence>MTTSSSVPKICVTRSVIHGKTFFYKIQIGLLLEDRKLNTGKICSTNYGNGKSRLYSISPLFTFSVATNGSSGFASTEQDRKYKLKISTPLTVEILCKRNDQLNKCLH</sequence>
<accession>A0A915KCL0</accession>
<protein>
    <submittedName>
        <fullName evidence="2">Uncharacterized protein</fullName>
    </submittedName>
</protein>
<dbReference type="AlphaFoldDB" id="A0A915KCL0"/>
<name>A0A915KCL0_ROMCU</name>
<dbReference type="Proteomes" id="UP000887565">
    <property type="component" value="Unplaced"/>
</dbReference>
<evidence type="ECO:0000313" key="2">
    <source>
        <dbReference type="WBParaSite" id="nRc.2.0.1.t36442-RA"/>
    </source>
</evidence>
<keyword evidence="1" id="KW-1185">Reference proteome</keyword>
<proteinExistence type="predicted"/>
<reference evidence="2" key="1">
    <citation type="submission" date="2022-11" db="UniProtKB">
        <authorList>
            <consortium name="WormBaseParasite"/>
        </authorList>
    </citation>
    <scope>IDENTIFICATION</scope>
</reference>
<organism evidence="1 2">
    <name type="scientific">Romanomermis culicivorax</name>
    <name type="common">Nematode worm</name>
    <dbReference type="NCBI Taxonomy" id="13658"/>
    <lineage>
        <taxon>Eukaryota</taxon>
        <taxon>Metazoa</taxon>
        <taxon>Ecdysozoa</taxon>
        <taxon>Nematoda</taxon>
        <taxon>Enoplea</taxon>
        <taxon>Dorylaimia</taxon>
        <taxon>Mermithida</taxon>
        <taxon>Mermithoidea</taxon>
        <taxon>Mermithidae</taxon>
        <taxon>Romanomermis</taxon>
    </lineage>
</organism>
<evidence type="ECO:0000313" key="1">
    <source>
        <dbReference type="Proteomes" id="UP000887565"/>
    </source>
</evidence>